<evidence type="ECO:0000313" key="11">
    <source>
        <dbReference type="Proteomes" id="UP000655588"/>
    </source>
</evidence>
<dbReference type="InterPro" id="IPR019564">
    <property type="entry name" value="Sam37/metaxin_N"/>
</dbReference>
<dbReference type="PANTHER" id="PTHR12289">
    <property type="entry name" value="METAXIN RELATED"/>
    <property type="match status" value="1"/>
</dbReference>
<evidence type="ECO:0000259" key="9">
    <source>
        <dbReference type="Pfam" id="PF17171"/>
    </source>
</evidence>
<evidence type="ECO:0000256" key="1">
    <source>
        <dbReference type="ARBA" id="ARBA00004294"/>
    </source>
</evidence>
<sequence length="326" mass="37188">MPYPLLADSITLELEAQEPWPQLITLYQPYEVEQILLPDNANCLAVQAFLKMCGLDFQIEPRSNAEYMSPSGRVPFIKCGQFLISDFDSIVTFIGNKGTSLSDHLSANCKADMRAYISLVNNIFINAELYICWVDETTLNEVTKIRHGSVYPWPLNHYLNWQKRKEVIKKLNVLGWYNKTLEEVCKEVQNCCTALSERLEGSDYFSGEKPTEVDALVYGHICALSMINPSLPRTVQKITATVQEFPKLLEHASRIGRNYLNNCMLESACDFEMTPNELDALVFGHIFTIITTPLPGNKLANIVQSYPLLVHLCKRIETRYFQRSED</sequence>
<dbReference type="Proteomes" id="UP000655588">
    <property type="component" value="Unassembled WGS sequence"/>
</dbReference>
<dbReference type="CDD" id="cd03193">
    <property type="entry name" value="GST_C_Metaxin"/>
    <property type="match status" value="1"/>
</dbReference>
<keyword evidence="3" id="KW-0813">Transport</keyword>
<keyword evidence="11" id="KW-1185">Reference proteome</keyword>
<dbReference type="GO" id="GO:0015031">
    <property type="term" value="P:protein transport"/>
    <property type="evidence" value="ECO:0007669"/>
    <property type="project" value="UniProtKB-KW"/>
</dbReference>
<feature type="domain" description="Metaxin glutathione S-transferase" evidence="9">
    <location>
        <begin position="271"/>
        <end position="316"/>
    </location>
</feature>
<feature type="domain" description="Mitochondrial outer membrane transport complex Sam37/metaxin N-terminal" evidence="8">
    <location>
        <begin position="43"/>
        <end position="164"/>
    </location>
</feature>
<evidence type="ECO:0000259" key="8">
    <source>
        <dbReference type="Pfam" id="PF10568"/>
    </source>
</evidence>
<feature type="domain" description="Metaxin glutathione S-transferase" evidence="9">
    <location>
        <begin position="189"/>
        <end position="255"/>
    </location>
</feature>
<evidence type="ECO:0000313" key="10">
    <source>
        <dbReference type="EMBL" id="KAF3425288.1"/>
    </source>
</evidence>
<dbReference type="AlphaFoldDB" id="A0A833RQU5"/>
<comment type="subcellular location">
    <subcellularLocation>
        <location evidence="1">Mitochondrion outer membrane</location>
    </subcellularLocation>
</comment>
<evidence type="ECO:0000256" key="3">
    <source>
        <dbReference type="ARBA" id="ARBA00022448"/>
    </source>
</evidence>
<evidence type="ECO:0000256" key="5">
    <source>
        <dbReference type="ARBA" id="ARBA00022927"/>
    </source>
</evidence>
<organism evidence="10 11">
    <name type="scientific">Frieseomelitta varia</name>
    <dbReference type="NCBI Taxonomy" id="561572"/>
    <lineage>
        <taxon>Eukaryota</taxon>
        <taxon>Metazoa</taxon>
        <taxon>Ecdysozoa</taxon>
        <taxon>Arthropoda</taxon>
        <taxon>Hexapoda</taxon>
        <taxon>Insecta</taxon>
        <taxon>Pterygota</taxon>
        <taxon>Neoptera</taxon>
        <taxon>Endopterygota</taxon>
        <taxon>Hymenoptera</taxon>
        <taxon>Apocrita</taxon>
        <taxon>Aculeata</taxon>
        <taxon>Apoidea</taxon>
        <taxon>Anthophila</taxon>
        <taxon>Apidae</taxon>
        <taxon>Frieseomelitta</taxon>
    </lineage>
</organism>
<dbReference type="EMBL" id="WNWW01000405">
    <property type="protein sequence ID" value="KAF3425288.1"/>
    <property type="molecule type" value="Genomic_DNA"/>
</dbReference>
<gene>
    <name evidence="10" type="ORF">E2986_04063</name>
</gene>
<keyword evidence="4" id="KW-1000">Mitochondrion outer membrane</keyword>
<accession>A0A833RQU5</accession>
<keyword evidence="5" id="KW-0653">Protein transport</keyword>
<dbReference type="InterPro" id="IPR036282">
    <property type="entry name" value="Glutathione-S-Trfase_C_sf"/>
</dbReference>
<dbReference type="CDD" id="cd03211">
    <property type="entry name" value="GST_C_Metaxin2"/>
    <property type="match status" value="1"/>
</dbReference>
<dbReference type="InterPro" id="IPR050931">
    <property type="entry name" value="Mito_Protein_Transport_Metaxin"/>
</dbReference>
<keyword evidence="7" id="KW-0472">Membrane</keyword>
<dbReference type="GO" id="GO:0007005">
    <property type="term" value="P:mitochondrion organization"/>
    <property type="evidence" value="ECO:0007669"/>
    <property type="project" value="TreeGrafter"/>
</dbReference>
<dbReference type="Pfam" id="PF17171">
    <property type="entry name" value="GST_C_6"/>
    <property type="match status" value="2"/>
</dbReference>
<reference evidence="10" key="1">
    <citation type="submission" date="2019-11" db="EMBL/GenBank/DDBJ databases">
        <title>The nuclear and mitochondrial genomes of Frieseomelitta varia - a highly eusocial stingless bee (Meliponini) with a permanently sterile worker caste.</title>
        <authorList>
            <person name="Freitas F.C.P."/>
            <person name="Lourenco A.P."/>
            <person name="Nunes F.M.F."/>
            <person name="Paschoal A.R."/>
            <person name="Abreu F.C.P."/>
            <person name="Barbin F.O."/>
            <person name="Bataglia L."/>
            <person name="Cardoso-Junior C.A.M."/>
            <person name="Cervoni M.S."/>
            <person name="Silva S.R."/>
            <person name="Dalarmi F."/>
            <person name="Del Lama M.A."/>
            <person name="Depintor T.S."/>
            <person name="Ferreira K.M."/>
            <person name="Goria P.S."/>
            <person name="Jaskot M.C."/>
            <person name="Lago D.C."/>
            <person name="Luna-Lucena D."/>
            <person name="Moda L.M."/>
            <person name="Nascimento L."/>
            <person name="Pedrino M."/>
            <person name="Rabico F.O."/>
            <person name="Sanches F.C."/>
            <person name="Santos D.E."/>
            <person name="Santos C.G."/>
            <person name="Vieira J."/>
            <person name="Lopes T.F."/>
            <person name="Barchuk A.R."/>
            <person name="Hartfelder K."/>
            <person name="Simoes Z.L.P."/>
            <person name="Bitondi M.M.G."/>
            <person name="Pinheiro D.G."/>
        </authorList>
    </citation>
    <scope>NUCLEOTIDE SEQUENCE</scope>
    <source>
        <strain evidence="10">USP_RPSP 00005682</strain>
        <tissue evidence="10">Whole individual</tissue>
    </source>
</reference>
<dbReference type="InterPro" id="IPR033468">
    <property type="entry name" value="Metaxin_GST"/>
</dbReference>
<comment type="caution">
    <text evidence="10">The sequence shown here is derived from an EMBL/GenBank/DDBJ whole genome shotgun (WGS) entry which is preliminary data.</text>
</comment>
<dbReference type="SUPFAM" id="SSF47616">
    <property type="entry name" value="GST C-terminal domain-like"/>
    <property type="match status" value="1"/>
</dbReference>
<evidence type="ECO:0000256" key="7">
    <source>
        <dbReference type="ARBA" id="ARBA00023136"/>
    </source>
</evidence>
<dbReference type="Gene3D" id="1.20.1050.10">
    <property type="match status" value="1"/>
</dbReference>
<dbReference type="PANTHER" id="PTHR12289:SF38">
    <property type="entry name" value="METAXIN-2"/>
    <property type="match status" value="1"/>
</dbReference>
<keyword evidence="6" id="KW-0496">Mitochondrion</keyword>
<dbReference type="SFLD" id="SFLDG01180">
    <property type="entry name" value="SUF1"/>
    <property type="match status" value="1"/>
</dbReference>
<dbReference type="CDD" id="cd03079">
    <property type="entry name" value="GST_N_Metaxin2"/>
    <property type="match status" value="1"/>
</dbReference>
<dbReference type="GO" id="GO:0001401">
    <property type="term" value="C:SAM complex"/>
    <property type="evidence" value="ECO:0007669"/>
    <property type="project" value="InterPro"/>
</dbReference>
<evidence type="ECO:0000256" key="4">
    <source>
        <dbReference type="ARBA" id="ARBA00022787"/>
    </source>
</evidence>
<evidence type="ECO:0008006" key="12">
    <source>
        <dbReference type="Google" id="ProtNLM"/>
    </source>
</evidence>
<comment type="similarity">
    <text evidence="2">Belongs to the metaxin family.</text>
</comment>
<evidence type="ECO:0000256" key="6">
    <source>
        <dbReference type="ARBA" id="ARBA00023128"/>
    </source>
</evidence>
<protein>
    <recommendedName>
        <fullName evidence="12">Metaxin-2</fullName>
    </recommendedName>
</protein>
<dbReference type="InterPro" id="IPR040079">
    <property type="entry name" value="Glutathione_S-Trfase"/>
</dbReference>
<proteinExistence type="inferred from homology"/>
<dbReference type="SFLD" id="SFLDS00019">
    <property type="entry name" value="Glutathione_Transferase_(cytos"/>
    <property type="match status" value="1"/>
</dbReference>
<name>A0A833RQU5_9HYME</name>
<evidence type="ECO:0000256" key="2">
    <source>
        <dbReference type="ARBA" id="ARBA00009170"/>
    </source>
</evidence>
<dbReference type="Pfam" id="PF10568">
    <property type="entry name" value="Tom37"/>
    <property type="match status" value="1"/>
</dbReference>